<evidence type="ECO:0000313" key="4">
    <source>
        <dbReference type="EMBL" id="MBC2888554.1"/>
    </source>
</evidence>
<dbReference type="SUPFAM" id="SSF47413">
    <property type="entry name" value="lambda repressor-like DNA-binding domains"/>
    <property type="match status" value="1"/>
</dbReference>
<dbReference type="Pfam" id="PF01381">
    <property type="entry name" value="HTH_3"/>
    <property type="match status" value="1"/>
</dbReference>
<accession>A0A842JAR7</accession>
<dbReference type="PANTHER" id="PTHR46558">
    <property type="entry name" value="TRACRIPTIONAL REGULATORY PROTEIN-RELATED-RELATED"/>
    <property type="match status" value="1"/>
</dbReference>
<evidence type="ECO:0000259" key="3">
    <source>
        <dbReference type="PROSITE" id="PS50943"/>
    </source>
</evidence>
<sequence length="160" mass="17488">MDARTTGRFIAAKRKERGVTQEQLAAELGVSGKAVSKWETGRCLPDCSLMEPLCEALGVTFNELLSGRPIEQEQERRASDDALRRALATVEQVQHEKRLLIGILVIVLGIALISIGKTLVEPTISDVMDFFGGFMEGISIVMVLVGVFVTIRELTHPPAL</sequence>
<dbReference type="AlphaFoldDB" id="A0A842JAR7"/>
<name>A0A842JAR7_9ACTN</name>
<dbReference type="CDD" id="cd00093">
    <property type="entry name" value="HTH_XRE"/>
    <property type="match status" value="1"/>
</dbReference>
<feature type="transmembrane region" description="Helical" evidence="2">
    <location>
        <begin position="131"/>
        <end position="151"/>
    </location>
</feature>
<gene>
    <name evidence="4" type="ORF">H7313_04210</name>
</gene>
<dbReference type="PANTHER" id="PTHR46558:SF4">
    <property type="entry name" value="DNA-BIDING PHAGE PROTEIN"/>
    <property type="match status" value="1"/>
</dbReference>
<dbReference type="EMBL" id="JACMSE010000002">
    <property type="protein sequence ID" value="MBC2888554.1"/>
    <property type="molecule type" value="Genomic_DNA"/>
</dbReference>
<proteinExistence type="predicted"/>
<organism evidence="4 5">
    <name type="scientific">Gordonibacter massiliensis</name>
    <name type="common">ex Traore et al. 2017</name>
    <dbReference type="NCBI Taxonomy" id="1841863"/>
    <lineage>
        <taxon>Bacteria</taxon>
        <taxon>Bacillati</taxon>
        <taxon>Actinomycetota</taxon>
        <taxon>Coriobacteriia</taxon>
        <taxon>Eggerthellales</taxon>
        <taxon>Eggerthellaceae</taxon>
        <taxon>Gordonibacter</taxon>
    </lineage>
</organism>
<dbReference type="SMART" id="SM00530">
    <property type="entry name" value="HTH_XRE"/>
    <property type="match status" value="1"/>
</dbReference>
<protein>
    <submittedName>
        <fullName evidence="4">Helix-turn-helix transcriptional regulator</fullName>
    </submittedName>
</protein>
<feature type="domain" description="HTH cro/C1-type" evidence="3">
    <location>
        <begin position="10"/>
        <end position="64"/>
    </location>
</feature>
<keyword evidence="5" id="KW-1185">Reference proteome</keyword>
<dbReference type="InterPro" id="IPR010982">
    <property type="entry name" value="Lambda_DNA-bd_dom_sf"/>
</dbReference>
<keyword evidence="1" id="KW-0238">DNA-binding</keyword>
<comment type="caution">
    <text evidence="4">The sequence shown here is derived from an EMBL/GenBank/DDBJ whole genome shotgun (WGS) entry which is preliminary data.</text>
</comment>
<dbReference type="InterPro" id="IPR001387">
    <property type="entry name" value="Cro/C1-type_HTH"/>
</dbReference>
<dbReference type="PROSITE" id="PS50943">
    <property type="entry name" value="HTH_CROC1"/>
    <property type="match status" value="1"/>
</dbReference>
<keyword evidence="2" id="KW-1133">Transmembrane helix</keyword>
<evidence type="ECO:0000256" key="2">
    <source>
        <dbReference type="SAM" id="Phobius"/>
    </source>
</evidence>
<dbReference type="Gene3D" id="1.10.260.40">
    <property type="entry name" value="lambda repressor-like DNA-binding domains"/>
    <property type="match status" value="1"/>
</dbReference>
<keyword evidence="2" id="KW-0472">Membrane</keyword>
<dbReference type="Proteomes" id="UP000587396">
    <property type="component" value="Unassembled WGS sequence"/>
</dbReference>
<feature type="transmembrane region" description="Helical" evidence="2">
    <location>
        <begin position="99"/>
        <end position="119"/>
    </location>
</feature>
<dbReference type="RefSeq" id="WP_185904519.1">
    <property type="nucleotide sequence ID" value="NZ_JACMSE010000002.1"/>
</dbReference>
<evidence type="ECO:0000256" key="1">
    <source>
        <dbReference type="ARBA" id="ARBA00023125"/>
    </source>
</evidence>
<dbReference type="GO" id="GO:0003677">
    <property type="term" value="F:DNA binding"/>
    <property type="evidence" value="ECO:0007669"/>
    <property type="project" value="UniProtKB-KW"/>
</dbReference>
<evidence type="ECO:0000313" key="5">
    <source>
        <dbReference type="Proteomes" id="UP000587396"/>
    </source>
</evidence>
<reference evidence="4 5" key="1">
    <citation type="submission" date="2020-08" db="EMBL/GenBank/DDBJ databases">
        <authorList>
            <person name="Liu C."/>
            <person name="Sun Q."/>
        </authorList>
    </citation>
    <scope>NUCLEOTIDE SEQUENCE [LARGE SCALE GENOMIC DNA]</scope>
    <source>
        <strain evidence="4 5">N22</strain>
    </source>
</reference>
<keyword evidence="2" id="KW-0812">Transmembrane</keyword>